<evidence type="ECO:0000256" key="1">
    <source>
        <dbReference type="ARBA" id="ARBA00001971"/>
    </source>
</evidence>
<dbReference type="PANTHER" id="PTHR24300">
    <property type="entry name" value="CYTOCHROME P450 508A4-RELATED"/>
    <property type="match status" value="1"/>
</dbReference>
<dbReference type="GO" id="GO:0020037">
    <property type="term" value="F:heme binding"/>
    <property type="evidence" value="ECO:0007669"/>
    <property type="project" value="InterPro"/>
</dbReference>
<dbReference type="InterPro" id="IPR050182">
    <property type="entry name" value="Cytochrome_P450_fam2"/>
</dbReference>
<keyword evidence="13" id="KW-0472">Membrane</keyword>
<dbReference type="PRINTS" id="PR00463">
    <property type="entry name" value="EP450I"/>
</dbReference>
<keyword evidence="8" id="KW-0256">Endoplasmic reticulum</keyword>
<dbReference type="AlphaFoldDB" id="L8HVD4"/>
<organism evidence="17 18">
    <name type="scientific">Bos mutus</name>
    <name type="common">wild yak</name>
    <dbReference type="NCBI Taxonomy" id="72004"/>
    <lineage>
        <taxon>Eukaryota</taxon>
        <taxon>Metazoa</taxon>
        <taxon>Chordata</taxon>
        <taxon>Craniata</taxon>
        <taxon>Vertebrata</taxon>
        <taxon>Euteleostomi</taxon>
        <taxon>Mammalia</taxon>
        <taxon>Eutheria</taxon>
        <taxon>Laurasiatheria</taxon>
        <taxon>Artiodactyla</taxon>
        <taxon>Ruminantia</taxon>
        <taxon>Pecora</taxon>
        <taxon>Bovidae</taxon>
        <taxon>Bovinae</taxon>
        <taxon>Bos</taxon>
    </lineage>
</organism>
<keyword evidence="9" id="KW-0492">Microsome</keyword>
<comment type="subcellular location">
    <subcellularLocation>
        <location evidence="3">Endoplasmic reticulum membrane</location>
        <topology evidence="3">Peripheral membrane protein</topology>
    </subcellularLocation>
    <subcellularLocation>
        <location evidence="2">Microsome membrane</location>
        <topology evidence="2">Peripheral membrane protein</topology>
    </subcellularLocation>
</comment>
<dbReference type="GO" id="GO:0006805">
    <property type="term" value="P:xenobiotic metabolic process"/>
    <property type="evidence" value="ECO:0007669"/>
    <property type="project" value="TreeGrafter"/>
</dbReference>
<keyword evidence="7 14" id="KW-0479">Metal-binding</keyword>
<dbReference type="PROSITE" id="PS00086">
    <property type="entry name" value="CYTOCHROME_P450"/>
    <property type="match status" value="1"/>
</dbReference>
<evidence type="ECO:0000256" key="11">
    <source>
        <dbReference type="ARBA" id="ARBA00023004"/>
    </source>
</evidence>
<evidence type="ECO:0000256" key="9">
    <source>
        <dbReference type="ARBA" id="ARBA00022848"/>
    </source>
</evidence>
<evidence type="ECO:0000256" key="13">
    <source>
        <dbReference type="ARBA" id="ARBA00023136"/>
    </source>
</evidence>
<gene>
    <name evidence="17" type="ORF">M91_06077</name>
</gene>
<feature type="non-terminal residue" evidence="17">
    <location>
        <position position="416"/>
    </location>
</feature>
<feature type="binding site" description="axial binding residue" evidence="14">
    <location>
        <position position="358"/>
    </location>
    <ligand>
        <name>heme</name>
        <dbReference type="ChEBI" id="CHEBI:30413"/>
    </ligand>
    <ligandPart>
        <name>Fe</name>
        <dbReference type="ChEBI" id="CHEBI:18248"/>
    </ligandPart>
</feature>
<dbReference type="EC" id="1.14.14.1" evidence="5"/>
<evidence type="ECO:0000256" key="3">
    <source>
        <dbReference type="ARBA" id="ARBA00004406"/>
    </source>
</evidence>
<keyword evidence="11 14" id="KW-0408">Iron</keyword>
<accession>L8HVD4</accession>
<name>L8HVD4_9CETA</name>
<comment type="cofactor">
    <cofactor evidence="1 14">
        <name>heme</name>
        <dbReference type="ChEBI" id="CHEBI:30413"/>
    </cofactor>
</comment>
<evidence type="ECO:0000256" key="8">
    <source>
        <dbReference type="ARBA" id="ARBA00022824"/>
    </source>
</evidence>
<dbReference type="Pfam" id="PF00067">
    <property type="entry name" value="p450"/>
    <property type="match status" value="2"/>
</dbReference>
<evidence type="ECO:0000256" key="6">
    <source>
        <dbReference type="ARBA" id="ARBA00022617"/>
    </source>
</evidence>
<evidence type="ECO:0000256" key="10">
    <source>
        <dbReference type="ARBA" id="ARBA00023002"/>
    </source>
</evidence>
<reference evidence="17 18" key="1">
    <citation type="journal article" date="2012" name="Nat. Genet.">
        <title>The yak genome and adaptation to life at high altitude.</title>
        <authorList>
            <person name="Qiu Q."/>
            <person name="Zhang G."/>
            <person name="Ma T."/>
            <person name="Qian W."/>
            <person name="Wang J."/>
            <person name="Ye Z."/>
            <person name="Cao C."/>
            <person name="Hu Q."/>
            <person name="Kim J."/>
            <person name="Larkin D.M."/>
            <person name="Auvil L."/>
            <person name="Capitanu B."/>
            <person name="Ma J."/>
            <person name="Lewin H.A."/>
            <person name="Qian X."/>
            <person name="Lang Y."/>
            <person name="Zhou R."/>
            <person name="Wang L."/>
            <person name="Wang K."/>
            <person name="Xia J."/>
            <person name="Liao S."/>
            <person name="Pan S."/>
            <person name="Lu X."/>
            <person name="Hou H."/>
            <person name="Wang Y."/>
            <person name="Zang X."/>
            <person name="Yin Y."/>
            <person name="Ma H."/>
            <person name="Zhang J."/>
            <person name="Wang Z."/>
            <person name="Zhang Y."/>
            <person name="Zhang D."/>
            <person name="Yonezawa T."/>
            <person name="Hasegawa M."/>
            <person name="Zhong Y."/>
            <person name="Liu W."/>
            <person name="Zhang Y."/>
            <person name="Huang Z."/>
            <person name="Zhang S."/>
            <person name="Long R."/>
            <person name="Yang H."/>
            <person name="Wang J."/>
            <person name="Lenstra J.A."/>
            <person name="Cooper D.N."/>
            <person name="Wu Y."/>
            <person name="Wang J."/>
            <person name="Shi P."/>
            <person name="Wang J."/>
            <person name="Liu J."/>
        </authorList>
    </citation>
    <scope>NUCLEOTIDE SEQUENCE [LARGE SCALE GENOMIC DNA]</scope>
    <source>
        <strain evidence="18">yakQH1</strain>
    </source>
</reference>
<evidence type="ECO:0000256" key="4">
    <source>
        <dbReference type="ARBA" id="ARBA00010617"/>
    </source>
</evidence>
<feature type="region of interest" description="Disordered" evidence="16">
    <location>
        <begin position="118"/>
        <end position="138"/>
    </location>
</feature>
<dbReference type="InterPro" id="IPR036396">
    <property type="entry name" value="Cyt_P450_sf"/>
</dbReference>
<keyword evidence="12 15" id="KW-0503">Monooxygenase</keyword>
<dbReference type="InterPro" id="IPR017972">
    <property type="entry name" value="Cyt_P450_CS"/>
</dbReference>
<evidence type="ECO:0000256" key="14">
    <source>
        <dbReference type="PIRSR" id="PIRSR602401-1"/>
    </source>
</evidence>
<dbReference type="Proteomes" id="UP000011080">
    <property type="component" value="Unassembled WGS sequence"/>
</dbReference>
<dbReference type="PRINTS" id="PR00385">
    <property type="entry name" value="P450"/>
</dbReference>
<dbReference type="GO" id="GO:0005506">
    <property type="term" value="F:iron ion binding"/>
    <property type="evidence" value="ECO:0007669"/>
    <property type="project" value="InterPro"/>
</dbReference>
<dbReference type="GO" id="GO:0005789">
    <property type="term" value="C:endoplasmic reticulum membrane"/>
    <property type="evidence" value="ECO:0007669"/>
    <property type="project" value="UniProtKB-SubCell"/>
</dbReference>
<comment type="similarity">
    <text evidence="4 15">Belongs to the cytochrome P450 family.</text>
</comment>
<evidence type="ECO:0000313" key="18">
    <source>
        <dbReference type="Proteomes" id="UP000011080"/>
    </source>
</evidence>
<keyword evidence="10 15" id="KW-0560">Oxidoreductase</keyword>
<dbReference type="PANTHER" id="PTHR24300:SF356">
    <property type="entry name" value="CYTOCHROME P450 2E1"/>
    <property type="match status" value="1"/>
</dbReference>
<dbReference type="GO" id="GO:0019373">
    <property type="term" value="P:epoxygenase P450 pathway"/>
    <property type="evidence" value="ECO:0007669"/>
    <property type="project" value="TreeGrafter"/>
</dbReference>
<evidence type="ECO:0000256" key="2">
    <source>
        <dbReference type="ARBA" id="ARBA00004174"/>
    </source>
</evidence>
<dbReference type="GO" id="GO:0008392">
    <property type="term" value="F:arachidonate epoxygenase activity"/>
    <property type="evidence" value="ECO:0007669"/>
    <property type="project" value="TreeGrafter"/>
</dbReference>
<evidence type="ECO:0000256" key="15">
    <source>
        <dbReference type="RuleBase" id="RU000461"/>
    </source>
</evidence>
<dbReference type="EMBL" id="JH882805">
    <property type="protein sequence ID" value="ELR48220.1"/>
    <property type="molecule type" value="Genomic_DNA"/>
</dbReference>
<keyword evidence="6 14" id="KW-0349">Heme</keyword>
<protein>
    <recommendedName>
        <fullName evidence="5">unspecific monooxygenase</fullName>
        <ecNumber evidence="5">1.14.14.1</ecNumber>
    </recommendedName>
</protein>
<proteinExistence type="inferred from homology"/>
<dbReference type="InterPro" id="IPR002401">
    <property type="entry name" value="Cyt_P450_E_grp-I"/>
</dbReference>
<evidence type="ECO:0000256" key="12">
    <source>
        <dbReference type="ARBA" id="ARBA00023033"/>
    </source>
</evidence>
<dbReference type="GO" id="GO:0016712">
    <property type="term" value="F:oxidoreductase activity, acting on paired donors, with incorporation or reduction of molecular oxygen, reduced flavin or flavoprotein as one donor, and incorporation of one atom of oxygen"/>
    <property type="evidence" value="ECO:0007669"/>
    <property type="project" value="UniProtKB-EC"/>
</dbReference>
<dbReference type="Gene3D" id="1.10.630.10">
    <property type="entry name" value="Cytochrome P450"/>
    <property type="match status" value="2"/>
</dbReference>
<evidence type="ECO:0000256" key="16">
    <source>
        <dbReference type="SAM" id="MobiDB-lite"/>
    </source>
</evidence>
<evidence type="ECO:0000256" key="7">
    <source>
        <dbReference type="ARBA" id="ARBA00022723"/>
    </source>
</evidence>
<evidence type="ECO:0000256" key="5">
    <source>
        <dbReference type="ARBA" id="ARBA00012109"/>
    </source>
</evidence>
<dbReference type="InterPro" id="IPR001128">
    <property type="entry name" value="Cyt_P450"/>
</dbReference>
<evidence type="ECO:0000313" key="17">
    <source>
        <dbReference type="EMBL" id="ELR48220.1"/>
    </source>
</evidence>
<dbReference type="SUPFAM" id="SSF48264">
    <property type="entry name" value="Cytochrome P450"/>
    <property type="match status" value="2"/>
</dbReference>
<sequence>QLAERYGPVFTLYLGSQRAVVVHGYKPVKEVLLDYKNEFSGRGENPGFQEHKNNGIIFNNGSTWRDTRRFSLTTLRDLGMGKQGNEQRIQREAHFLLEVLRKTQGAYSLGLTPTLLQRQPTDTTSHGGFPSDPGVSQRPHSPLLGALVPSLCDGADGSVQDGPEERAGRAGAPLLRDTGSLFHPPEDVSSLSSCLPSTGKTQCGPYVHLGKHRCDCGRPALCGDRDHQHHPAIRAPDSHEIPGEKLHEEIDRVIGPSRIPAIKDRLDMPYLDAVVHEIQRFIDLIPSNLLHKATQDTVFRGYVIPKGTVIIPTLDSVLYDRQEFPEPEKFKPEHFLNENGKFKYSDHFKAFSAGKRVCVGEGLARMELFLLLAAILQHFNLKSLVDPKDIDLSPIAIGFGKIPPRYKLCLIPRSKV</sequence>
<dbReference type="FunFam" id="1.10.630.10:FF:000238">
    <property type="entry name" value="Cytochrome P450 2A6"/>
    <property type="match status" value="1"/>
</dbReference>